<sequence>MLATAWFVLCLAPQGPLPTHHSACGTLDVAQSAFGPSLLSAGRLFSITSSFTSAMRLSCPPLFQDPLPYVIVYRRATSRDADTASSSRSSSLCVFRVHSTADSTSAQSMYRYSGHANMRCTPGCHS</sequence>
<feature type="signal peptide" evidence="1">
    <location>
        <begin position="1"/>
        <end position="18"/>
    </location>
</feature>
<evidence type="ECO:0000256" key="1">
    <source>
        <dbReference type="SAM" id="SignalP"/>
    </source>
</evidence>
<protein>
    <recommendedName>
        <fullName evidence="4">Secreted protein</fullName>
    </recommendedName>
</protein>
<feature type="chain" id="PRO_5042155841" description="Secreted protein" evidence="1">
    <location>
        <begin position="19"/>
        <end position="126"/>
    </location>
</feature>
<dbReference type="Proteomes" id="UP001218218">
    <property type="component" value="Unassembled WGS sequence"/>
</dbReference>
<evidence type="ECO:0000313" key="2">
    <source>
        <dbReference type="EMBL" id="KAJ7315499.1"/>
    </source>
</evidence>
<evidence type="ECO:0008006" key="4">
    <source>
        <dbReference type="Google" id="ProtNLM"/>
    </source>
</evidence>
<organism evidence="2 3">
    <name type="scientific">Mycena albidolilacea</name>
    <dbReference type="NCBI Taxonomy" id="1033008"/>
    <lineage>
        <taxon>Eukaryota</taxon>
        <taxon>Fungi</taxon>
        <taxon>Dikarya</taxon>
        <taxon>Basidiomycota</taxon>
        <taxon>Agaricomycotina</taxon>
        <taxon>Agaricomycetes</taxon>
        <taxon>Agaricomycetidae</taxon>
        <taxon>Agaricales</taxon>
        <taxon>Marasmiineae</taxon>
        <taxon>Mycenaceae</taxon>
        <taxon>Mycena</taxon>
    </lineage>
</organism>
<dbReference type="EMBL" id="JARIHO010000061">
    <property type="protein sequence ID" value="KAJ7315499.1"/>
    <property type="molecule type" value="Genomic_DNA"/>
</dbReference>
<evidence type="ECO:0000313" key="3">
    <source>
        <dbReference type="Proteomes" id="UP001218218"/>
    </source>
</evidence>
<comment type="caution">
    <text evidence="2">The sequence shown here is derived from an EMBL/GenBank/DDBJ whole genome shotgun (WGS) entry which is preliminary data.</text>
</comment>
<dbReference type="AlphaFoldDB" id="A0AAD7EE46"/>
<accession>A0AAD7EE46</accession>
<keyword evidence="3" id="KW-1185">Reference proteome</keyword>
<name>A0AAD7EE46_9AGAR</name>
<keyword evidence="1" id="KW-0732">Signal</keyword>
<gene>
    <name evidence="2" type="ORF">DFH08DRAFT_893321</name>
</gene>
<proteinExistence type="predicted"/>
<reference evidence="2" key="1">
    <citation type="submission" date="2023-03" db="EMBL/GenBank/DDBJ databases">
        <title>Massive genome expansion in bonnet fungi (Mycena s.s.) driven by repeated elements and novel gene families across ecological guilds.</title>
        <authorList>
            <consortium name="Lawrence Berkeley National Laboratory"/>
            <person name="Harder C.B."/>
            <person name="Miyauchi S."/>
            <person name="Viragh M."/>
            <person name="Kuo A."/>
            <person name="Thoen E."/>
            <person name="Andreopoulos B."/>
            <person name="Lu D."/>
            <person name="Skrede I."/>
            <person name="Drula E."/>
            <person name="Henrissat B."/>
            <person name="Morin E."/>
            <person name="Kohler A."/>
            <person name="Barry K."/>
            <person name="LaButti K."/>
            <person name="Morin E."/>
            <person name="Salamov A."/>
            <person name="Lipzen A."/>
            <person name="Mereny Z."/>
            <person name="Hegedus B."/>
            <person name="Baldrian P."/>
            <person name="Stursova M."/>
            <person name="Weitz H."/>
            <person name="Taylor A."/>
            <person name="Grigoriev I.V."/>
            <person name="Nagy L.G."/>
            <person name="Martin F."/>
            <person name="Kauserud H."/>
        </authorList>
    </citation>
    <scope>NUCLEOTIDE SEQUENCE</scope>
    <source>
        <strain evidence="2">CBHHK002</strain>
    </source>
</reference>